<organism evidence="1 2">
    <name type="scientific">Romanomermis culicivorax</name>
    <name type="common">Nematode worm</name>
    <dbReference type="NCBI Taxonomy" id="13658"/>
    <lineage>
        <taxon>Eukaryota</taxon>
        <taxon>Metazoa</taxon>
        <taxon>Ecdysozoa</taxon>
        <taxon>Nematoda</taxon>
        <taxon>Enoplea</taxon>
        <taxon>Dorylaimia</taxon>
        <taxon>Mermithida</taxon>
        <taxon>Mermithoidea</taxon>
        <taxon>Mermithidae</taxon>
        <taxon>Romanomermis</taxon>
    </lineage>
</organism>
<protein>
    <submittedName>
        <fullName evidence="2">Uncharacterized protein</fullName>
    </submittedName>
</protein>
<evidence type="ECO:0000313" key="2">
    <source>
        <dbReference type="WBParaSite" id="nRc.2.0.1.t21635-RA"/>
    </source>
</evidence>
<keyword evidence="1" id="KW-1185">Reference proteome</keyword>
<reference evidence="2" key="1">
    <citation type="submission" date="2022-11" db="UniProtKB">
        <authorList>
            <consortium name="WormBaseParasite"/>
        </authorList>
    </citation>
    <scope>IDENTIFICATION</scope>
</reference>
<dbReference type="WBParaSite" id="nRc.2.0.1.t21635-RA">
    <property type="protein sequence ID" value="nRc.2.0.1.t21635-RA"/>
    <property type="gene ID" value="nRc.2.0.1.g21635"/>
</dbReference>
<evidence type="ECO:0000313" key="1">
    <source>
        <dbReference type="Proteomes" id="UP000887565"/>
    </source>
</evidence>
<proteinExistence type="predicted"/>
<name>A0A915J673_ROMCU</name>
<accession>A0A915J673</accession>
<dbReference type="Proteomes" id="UP000887565">
    <property type="component" value="Unplaced"/>
</dbReference>
<sequence>MAIWENTAKLMKIEDLLSLGLTTKVDAVVNIDAAPVAILGDDMLKRSNIFMLDYRSSATSLRINELKAILHQAVAQGT</sequence>
<dbReference type="AlphaFoldDB" id="A0A915J673"/>